<dbReference type="KEGG" id="ehx:EMIHUDRAFT_202493"/>
<dbReference type="InterPro" id="IPR005804">
    <property type="entry name" value="FA_desaturase_dom"/>
</dbReference>
<dbReference type="OMA" id="RESHAFW"/>
<feature type="transmembrane region" description="Helical" evidence="1">
    <location>
        <begin position="172"/>
        <end position="194"/>
    </location>
</feature>
<keyword evidence="1" id="KW-0812">Transmembrane</keyword>
<evidence type="ECO:0000256" key="1">
    <source>
        <dbReference type="SAM" id="Phobius"/>
    </source>
</evidence>
<evidence type="ECO:0000313" key="4">
    <source>
        <dbReference type="Proteomes" id="UP000013827"/>
    </source>
</evidence>
<feature type="transmembrane region" description="Helical" evidence="1">
    <location>
        <begin position="12"/>
        <end position="32"/>
    </location>
</feature>
<reference evidence="4" key="1">
    <citation type="journal article" date="2013" name="Nature">
        <title>Pan genome of the phytoplankton Emiliania underpins its global distribution.</title>
        <authorList>
            <person name="Read B.A."/>
            <person name="Kegel J."/>
            <person name="Klute M.J."/>
            <person name="Kuo A."/>
            <person name="Lefebvre S.C."/>
            <person name="Maumus F."/>
            <person name="Mayer C."/>
            <person name="Miller J."/>
            <person name="Monier A."/>
            <person name="Salamov A."/>
            <person name="Young J."/>
            <person name="Aguilar M."/>
            <person name="Claverie J.M."/>
            <person name="Frickenhaus S."/>
            <person name="Gonzalez K."/>
            <person name="Herman E.K."/>
            <person name="Lin Y.C."/>
            <person name="Napier J."/>
            <person name="Ogata H."/>
            <person name="Sarno A.F."/>
            <person name="Shmutz J."/>
            <person name="Schroeder D."/>
            <person name="de Vargas C."/>
            <person name="Verret F."/>
            <person name="von Dassow P."/>
            <person name="Valentin K."/>
            <person name="Van de Peer Y."/>
            <person name="Wheeler G."/>
            <person name="Dacks J.B."/>
            <person name="Delwiche C.F."/>
            <person name="Dyhrman S.T."/>
            <person name="Glockner G."/>
            <person name="John U."/>
            <person name="Richards T."/>
            <person name="Worden A.Z."/>
            <person name="Zhang X."/>
            <person name="Grigoriev I.V."/>
            <person name="Allen A.E."/>
            <person name="Bidle K."/>
            <person name="Borodovsky M."/>
            <person name="Bowler C."/>
            <person name="Brownlee C."/>
            <person name="Cock J.M."/>
            <person name="Elias M."/>
            <person name="Gladyshev V.N."/>
            <person name="Groth M."/>
            <person name="Guda C."/>
            <person name="Hadaegh A."/>
            <person name="Iglesias-Rodriguez M.D."/>
            <person name="Jenkins J."/>
            <person name="Jones B.M."/>
            <person name="Lawson T."/>
            <person name="Leese F."/>
            <person name="Lindquist E."/>
            <person name="Lobanov A."/>
            <person name="Lomsadze A."/>
            <person name="Malik S.B."/>
            <person name="Marsh M.E."/>
            <person name="Mackinder L."/>
            <person name="Mock T."/>
            <person name="Mueller-Roeber B."/>
            <person name="Pagarete A."/>
            <person name="Parker M."/>
            <person name="Probert I."/>
            <person name="Quesneville H."/>
            <person name="Raines C."/>
            <person name="Rensing S.A."/>
            <person name="Riano-Pachon D.M."/>
            <person name="Richier S."/>
            <person name="Rokitta S."/>
            <person name="Shiraiwa Y."/>
            <person name="Soanes D.M."/>
            <person name="van der Giezen M."/>
            <person name="Wahlund T.M."/>
            <person name="Williams B."/>
            <person name="Wilson W."/>
            <person name="Wolfe G."/>
            <person name="Wurch L.L."/>
        </authorList>
    </citation>
    <scope>NUCLEOTIDE SEQUENCE</scope>
</reference>
<keyword evidence="1" id="KW-0472">Membrane</keyword>
<feature type="transmembrane region" description="Helical" evidence="1">
    <location>
        <begin position="261"/>
        <end position="281"/>
    </location>
</feature>
<reference evidence="3" key="2">
    <citation type="submission" date="2024-10" db="UniProtKB">
        <authorList>
            <consortium name="EnsemblProtists"/>
        </authorList>
    </citation>
    <scope>IDENTIFICATION</scope>
</reference>
<feature type="transmembrane region" description="Helical" evidence="1">
    <location>
        <begin position="113"/>
        <end position="134"/>
    </location>
</feature>
<dbReference type="eggNOG" id="ENOG502SFF9">
    <property type="taxonomic scope" value="Eukaryota"/>
</dbReference>
<feature type="transmembrane region" description="Helical" evidence="1">
    <location>
        <begin position="52"/>
        <end position="73"/>
    </location>
</feature>
<sequence>MTPVRCHLLVRALTRFSIITALSTALTLGTLASLDPHNPKASGRLSSEAAAGAAYLGALLVGLVLFSWVRILLFPSAGKRSVDEPEARADRGEGSWRTALAKAHSPAHLRPRVAWPTIALAAAGLGTWIGAAWLGHTGLLSTPFASLLCTVGIFLCFTPMHDAVHGAVAPKWRTLNTAVGMAASLPFVGMYRAFRLIHLAHHAHLNESELDPDHWAGAGPLVLLPLRWATGFYYYVSFAIERSVEEQVDYPQRKPGRWRNVVELDLAATPAVYMTVLWWVWDVSAVAFWLFPFVGAATYLLYTFDYLPHRPHKSLDQYLATSVTTGVPSPLLSVLLLSQNMHNIHHLAPSVPFYRYGDVWHVCREELLKSGTRQLPWRPGVGGRVHPTYLIASKVTKRKT</sequence>
<organism evidence="3 4">
    <name type="scientific">Emiliania huxleyi (strain CCMP1516)</name>
    <dbReference type="NCBI Taxonomy" id="280463"/>
    <lineage>
        <taxon>Eukaryota</taxon>
        <taxon>Haptista</taxon>
        <taxon>Haptophyta</taxon>
        <taxon>Prymnesiophyceae</taxon>
        <taxon>Isochrysidales</taxon>
        <taxon>Noelaerhabdaceae</taxon>
        <taxon>Emiliania</taxon>
    </lineage>
</organism>
<dbReference type="Pfam" id="PF00487">
    <property type="entry name" value="FA_desaturase"/>
    <property type="match status" value="1"/>
</dbReference>
<dbReference type="RefSeq" id="XP_005784408.1">
    <property type="nucleotide sequence ID" value="XM_005784351.1"/>
</dbReference>
<keyword evidence="1" id="KW-1133">Transmembrane helix</keyword>
<feature type="transmembrane region" description="Helical" evidence="1">
    <location>
        <begin position="287"/>
        <end position="307"/>
    </location>
</feature>
<protein>
    <recommendedName>
        <fullName evidence="2">Fatty acid desaturase domain-containing protein</fullName>
    </recommendedName>
</protein>
<dbReference type="HOGENOM" id="CLU_689716_0_0_1"/>
<accession>A0A0D3K894</accession>
<dbReference type="AlphaFoldDB" id="A0A0D3K894"/>
<feature type="transmembrane region" description="Helical" evidence="1">
    <location>
        <begin position="214"/>
        <end position="240"/>
    </location>
</feature>
<evidence type="ECO:0000259" key="2">
    <source>
        <dbReference type="Pfam" id="PF00487"/>
    </source>
</evidence>
<proteinExistence type="predicted"/>
<dbReference type="GeneID" id="17277252"/>
<dbReference type="GO" id="GO:0006629">
    <property type="term" value="P:lipid metabolic process"/>
    <property type="evidence" value="ECO:0007669"/>
    <property type="project" value="InterPro"/>
</dbReference>
<dbReference type="PaxDb" id="2903-EOD31979"/>
<dbReference type="EnsemblProtists" id="EOD31979">
    <property type="protein sequence ID" value="EOD31979"/>
    <property type="gene ID" value="EMIHUDRAFT_202493"/>
</dbReference>
<name>A0A0D3K894_EMIH1</name>
<feature type="transmembrane region" description="Helical" evidence="1">
    <location>
        <begin position="140"/>
        <end position="160"/>
    </location>
</feature>
<dbReference type="Proteomes" id="UP000013827">
    <property type="component" value="Unassembled WGS sequence"/>
</dbReference>
<evidence type="ECO:0000313" key="3">
    <source>
        <dbReference type="EnsemblProtists" id="EOD31979"/>
    </source>
</evidence>
<keyword evidence="4" id="KW-1185">Reference proteome</keyword>
<feature type="domain" description="Fatty acid desaturase" evidence="2">
    <location>
        <begin position="142"/>
        <end position="373"/>
    </location>
</feature>